<feature type="transmembrane region" description="Helical" evidence="3">
    <location>
        <begin position="6"/>
        <end position="26"/>
    </location>
</feature>
<feature type="transmembrane region" description="Helical" evidence="3">
    <location>
        <begin position="92"/>
        <end position="111"/>
    </location>
</feature>
<dbReference type="GO" id="GO:0030436">
    <property type="term" value="P:asexual sporulation"/>
    <property type="evidence" value="ECO:0007669"/>
    <property type="project" value="InterPro"/>
</dbReference>
<keyword evidence="1" id="KW-0064">Aspartyl protease</keyword>
<keyword evidence="1 3" id="KW-0472">Membrane</keyword>
<dbReference type="Proteomes" id="UP000886787">
    <property type="component" value="Unassembled WGS sequence"/>
</dbReference>
<dbReference type="GO" id="GO:0005886">
    <property type="term" value="C:plasma membrane"/>
    <property type="evidence" value="ECO:0007669"/>
    <property type="project" value="UniProtKB-SubCell"/>
</dbReference>
<gene>
    <name evidence="4" type="ORF">IAD32_02930</name>
</gene>
<dbReference type="EC" id="3.4.23.-" evidence="1"/>
<reference evidence="4" key="2">
    <citation type="journal article" date="2021" name="PeerJ">
        <title>Extensive microbial diversity within the chicken gut microbiome revealed by metagenomics and culture.</title>
        <authorList>
            <person name="Gilroy R."/>
            <person name="Ravi A."/>
            <person name="Getino M."/>
            <person name="Pursley I."/>
            <person name="Horton D.L."/>
            <person name="Alikhan N.F."/>
            <person name="Baker D."/>
            <person name="Gharbi K."/>
            <person name="Hall N."/>
            <person name="Watson M."/>
            <person name="Adriaenssens E.M."/>
            <person name="Foster-Nyarko E."/>
            <person name="Jarju S."/>
            <person name="Secka A."/>
            <person name="Antonio M."/>
            <person name="Oren A."/>
            <person name="Chaudhuri R.R."/>
            <person name="La Ragione R."/>
            <person name="Hildebrand F."/>
            <person name="Pallen M.J."/>
        </authorList>
    </citation>
    <scope>NUCLEOTIDE SEQUENCE</scope>
    <source>
        <strain evidence="4">ChiSjej1B19-3389</strain>
    </source>
</reference>
<feature type="transmembrane region" description="Helical" evidence="3">
    <location>
        <begin position="38"/>
        <end position="57"/>
    </location>
</feature>
<organism evidence="4 5">
    <name type="scientific">Candidatus Scatavimonas merdigallinarum</name>
    <dbReference type="NCBI Taxonomy" id="2840914"/>
    <lineage>
        <taxon>Bacteria</taxon>
        <taxon>Bacillati</taxon>
        <taxon>Bacillota</taxon>
        <taxon>Clostridia</taxon>
        <taxon>Eubacteriales</taxon>
        <taxon>Oscillospiraceae</taxon>
        <taxon>Oscillospiraceae incertae sedis</taxon>
        <taxon>Candidatus Scatavimonas</taxon>
    </lineage>
</organism>
<keyword evidence="3" id="KW-1133">Transmembrane helix</keyword>
<dbReference type="EMBL" id="DVFW01000018">
    <property type="protein sequence ID" value="HIQ80222.1"/>
    <property type="molecule type" value="Genomic_DNA"/>
</dbReference>
<dbReference type="GO" id="GO:0004190">
    <property type="term" value="F:aspartic-type endopeptidase activity"/>
    <property type="evidence" value="ECO:0007669"/>
    <property type="project" value="UniProtKB-KW"/>
</dbReference>
<dbReference type="GO" id="GO:0030435">
    <property type="term" value="P:sporulation resulting in formation of a cellular spore"/>
    <property type="evidence" value="ECO:0007669"/>
    <property type="project" value="UniProtKB-KW"/>
</dbReference>
<keyword evidence="3" id="KW-0812">Transmembrane</keyword>
<accession>A0A9D0ZHE6</accession>
<evidence type="ECO:0000313" key="5">
    <source>
        <dbReference type="Proteomes" id="UP000886787"/>
    </source>
</evidence>
<keyword evidence="1" id="KW-1003">Cell membrane</keyword>
<dbReference type="Pfam" id="PF03419">
    <property type="entry name" value="Peptidase_U4"/>
    <property type="match status" value="1"/>
</dbReference>
<name>A0A9D0ZHE6_9FIRM</name>
<dbReference type="GO" id="GO:0006508">
    <property type="term" value="P:proteolysis"/>
    <property type="evidence" value="ECO:0007669"/>
    <property type="project" value="UniProtKB-KW"/>
</dbReference>
<protein>
    <recommendedName>
        <fullName evidence="1">Sporulation sigma-E factor-processing peptidase</fullName>
        <ecNumber evidence="1">3.4.23.-</ecNumber>
    </recommendedName>
    <alternativeName>
        <fullName evidence="1">Membrane-associated aspartic protease</fullName>
    </alternativeName>
    <alternativeName>
        <fullName evidence="1">Stage II sporulation protein GA</fullName>
    </alternativeName>
</protein>
<feature type="transmembrane region" description="Helical" evidence="3">
    <location>
        <begin position="123"/>
        <end position="143"/>
    </location>
</feature>
<keyword evidence="1" id="KW-0749">Sporulation</keyword>
<reference evidence="4" key="1">
    <citation type="submission" date="2020-10" db="EMBL/GenBank/DDBJ databases">
        <authorList>
            <person name="Gilroy R."/>
        </authorList>
    </citation>
    <scope>NUCLEOTIDE SEQUENCE</scope>
    <source>
        <strain evidence="4">ChiSjej1B19-3389</strain>
    </source>
</reference>
<comment type="subcellular location">
    <subcellularLocation>
        <location evidence="1">Cell membrane</location>
    </subcellularLocation>
</comment>
<dbReference type="InterPro" id="IPR005081">
    <property type="entry name" value="SpoIIGA"/>
</dbReference>
<evidence type="ECO:0000256" key="2">
    <source>
        <dbReference type="PIRSR" id="PIRSR018571-1"/>
    </source>
</evidence>
<keyword evidence="1" id="KW-0645">Protease</keyword>
<dbReference type="AlphaFoldDB" id="A0A9D0ZHE6"/>
<proteinExistence type="inferred from homology"/>
<evidence type="ECO:0000256" key="1">
    <source>
        <dbReference type="PIRNR" id="PIRNR018571"/>
    </source>
</evidence>
<comment type="similarity">
    <text evidence="1">Belongs to the peptidase U4 family.</text>
</comment>
<dbReference type="PROSITE" id="PS51257">
    <property type="entry name" value="PROKAR_LIPOPROTEIN"/>
    <property type="match status" value="1"/>
</dbReference>
<keyword evidence="1" id="KW-0378">Hydrolase</keyword>
<dbReference type="PIRSF" id="PIRSF018571">
    <property type="entry name" value="SpoIIGA"/>
    <property type="match status" value="1"/>
</dbReference>
<comment type="caution">
    <text evidence="4">The sequence shown here is derived from an EMBL/GenBank/DDBJ whole genome shotgun (WGS) entry which is preliminary data.</text>
</comment>
<feature type="transmembrane region" description="Helical" evidence="3">
    <location>
        <begin position="63"/>
        <end position="80"/>
    </location>
</feature>
<sequence>MKQTVYLDVLICLNLFINYFILLACAKFTKIPIRRRRLALGAAVGAASSFIILLPPLPVVPNFLIKLMIAFFVVLATFGLHNLKAFFKNTAIFLLISLCFGGAMIALWFLLKPSGMVINNGAVYFNISPLLLALSTLVCYALLRVFTRLLQARLPQKTVSRVKIVNGGHTCELFGKLDTGSSLIEPFSQSPVIVADFQAVQPVVPEEIKAYYAAPGATSFMQKSTAYPKIRLVPFASVGGEGILPAFKPKQVFIDDHLCVKEIYIALCPGERLSGECRAVINTECIDG</sequence>
<feature type="active site" evidence="2">
    <location>
        <position position="178"/>
    </location>
</feature>
<comment type="function">
    <text evidence="1">Probable aspartic protease that is responsible for the proteolytic cleavage of the RNA polymerase sigma E factor (SigE/spoIIGB) to yield the active peptide in the mother cell during sporulation. Responds to a signal from the forespore that is triggered by the extracellular signal protein SpoIIR.</text>
</comment>
<evidence type="ECO:0000313" key="4">
    <source>
        <dbReference type="EMBL" id="HIQ80222.1"/>
    </source>
</evidence>
<evidence type="ECO:0000256" key="3">
    <source>
        <dbReference type="SAM" id="Phobius"/>
    </source>
</evidence>